<dbReference type="SMART" id="SM00054">
    <property type="entry name" value="EFh"/>
    <property type="match status" value="2"/>
</dbReference>
<sequence>MENIFPISAISPSLLGKKIADDLNQFFCIFLRCTILSILSTCQDLSSCFSFSLRAILLFFITLRNALTRDDHDNNPPDAKNCGYDYENCDNEELMKEEIVEVVIMMEKLMSLCNSNENKTEYAEVSSLFEEVEPSFEEIKEAFDVFDENGDGYIDASELMKLIWRMGLSEFSIKDCKKMIMAFDENRDGKIEFSEFLKLMEQSFRDPVELG</sequence>
<dbReference type="PROSITE" id="PS00018">
    <property type="entry name" value="EF_HAND_1"/>
    <property type="match status" value="2"/>
</dbReference>
<feature type="domain" description="EF-hand" evidence="4">
    <location>
        <begin position="171"/>
        <end position="206"/>
    </location>
</feature>
<keyword evidence="3" id="KW-0106">Calcium</keyword>
<dbReference type="InterPro" id="IPR018247">
    <property type="entry name" value="EF_Hand_1_Ca_BS"/>
</dbReference>
<keyword evidence="1" id="KW-0479">Metal-binding</keyword>
<gene>
    <name evidence="5" type="ORF">AABB24_026973</name>
</gene>
<reference evidence="5 6" key="1">
    <citation type="submission" date="2024-05" db="EMBL/GenBank/DDBJ databases">
        <title>De novo assembly of an allotetraploid wild potato.</title>
        <authorList>
            <person name="Hosaka A.J."/>
        </authorList>
    </citation>
    <scope>NUCLEOTIDE SEQUENCE [LARGE SCALE GENOMIC DNA]</scope>
    <source>
        <tissue evidence="5">Young leaves</tissue>
    </source>
</reference>
<evidence type="ECO:0000256" key="2">
    <source>
        <dbReference type="ARBA" id="ARBA00022737"/>
    </source>
</evidence>
<dbReference type="CDD" id="cd00051">
    <property type="entry name" value="EFh"/>
    <property type="match status" value="1"/>
</dbReference>
<dbReference type="AlphaFoldDB" id="A0ABD2SH54"/>
<name>A0ABD2SH54_9SOLN</name>
<organism evidence="5 6">
    <name type="scientific">Solanum stoloniferum</name>
    <dbReference type="NCBI Taxonomy" id="62892"/>
    <lineage>
        <taxon>Eukaryota</taxon>
        <taxon>Viridiplantae</taxon>
        <taxon>Streptophyta</taxon>
        <taxon>Embryophyta</taxon>
        <taxon>Tracheophyta</taxon>
        <taxon>Spermatophyta</taxon>
        <taxon>Magnoliopsida</taxon>
        <taxon>eudicotyledons</taxon>
        <taxon>Gunneridae</taxon>
        <taxon>Pentapetalae</taxon>
        <taxon>asterids</taxon>
        <taxon>lamiids</taxon>
        <taxon>Solanales</taxon>
        <taxon>Solanaceae</taxon>
        <taxon>Solanoideae</taxon>
        <taxon>Solaneae</taxon>
        <taxon>Solanum</taxon>
    </lineage>
</organism>
<keyword evidence="2" id="KW-0677">Repeat</keyword>
<feature type="domain" description="EF-hand" evidence="4">
    <location>
        <begin position="134"/>
        <end position="169"/>
    </location>
</feature>
<dbReference type="InterPro" id="IPR039647">
    <property type="entry name" value="EF_hand_pair_protein_CML-like"/>
</dbReference>
<dbReference type="InterPro" id="IPR002048">
    <property type="entry name" value="EF_hand_dom"/>
</dbReference>
<evidence type="ECO:0000256" key="3">
    <source>
        <dbReference type="ARBA" id="ARBA00022837"/>
    </source>
</evidence>
<dbReference type="EMBL" id="JBJKTR010000015">
    <property type="protein sequence ID" value="KAL3343189.1"/>
    <property type="molecule type" value="Genomic_DNA"/>
</dbReference>
<dbReference type="InterPro" id="IPR011992">
    <property type="entry name" value="EF-hand-dom_pair"/>
</dbReference>
<comment type="caution">
    <text evidence="5">The sequence shown here is derived from an EMBL/GenBank/DDBJ whole genome shotgun (WGS) entry which is preliminary data.</text>
</comment>
<dbReference type="Gene3D" id="1.10.238.10">
    <property type="entry name" value="EF-hand"/>
    <property type="match status" value="1"/>
</dbReference>
<dbReference type="PANTHER" id="PTHR10891">
    <property type="entry name" value="EF-HAND CALCIUM-BINDING DOMAIN CONTAINING PROTEIN"/>
    <property type="match status" value="1"/>
</dbReference>
<dbReference type="FunFam" id="1.10.238.10:FF:000003">
    <property type="entry name" value="Calmodulin A"/>
    <property type="match status" value="1"/>
</dbReference>
<dbReference type="PROSITE" id="PS50222">
    <property type="entry name" value="EF_HAND_2"/>
    <property type="match status" value="2"/>
</dbReference>
<evidence type="ECO:0000313" key="6">
    <source>
        <dbReference type="Proteomes" id="UP001627284"/>
    </source>
</evidence>
<evidence type="ECO:0000256" key="1">
    <source>
        <dbReference type="ARBA" id="ARBA00022723"/>
    </source>
</evidence>
<keyword evidence="6" id="KW-1185">Reference proteome</keyword>
<dbReference type="Proteomes" id="UP001627284">
    <property type="component" value="Unassembled WGS sequence"/>
</dbReference>
<evidence type="ECO:0000259" key="4">
    <source>
        <dbReference type="PROSITE" id="PS50222"/>
    </source>
</evidence>
<evidence type="ECO:0000313" key="5">
    <source>
        <dbReference type="EMBL" id="KAL3343189.1"/>
    </source>
</evidence>
<dbReference type="SUPFAM" id="SSF47473">
    <property type="entry name" value="EF-hand"/>
    <property type="match status" value="1"/>
</dbReference>
<proteinExistence type="predicted"/>
<accession>A0ABD2SH54</accession>
<dbReference type="Pfam" id="PF13499">
    <property type="entry name" value="EF-hand_7"/>
    <property type="match status" value="1"/>
</dbReference>
<dbReference type="GO" id="GO:0046872">
    <property type="term" value="F:metal ion binding"/>
    <property type="evidence" value="ECO:0007669"/>
    <property type="project" value="UniProtKB-KW"/>
</dbReference>
<protein>
    <recommendedName>
        <fullName evidence="4">EF-hand domain-containing protein</fullName>
    </recommendedName>
</protein>